<keyword evidence="2" id="KW-0540">Nuclease</keyword>
<evidence type="ECO:0000313" key="8">
    <source>
        <dbReference type="Proteomes" id="UP000001646"/>
    </source>
</evidence>
<name>A0A803TL43_ANOCA</name>
<dbReference type="GO" id="GO:0004540">
    <property type="term" value="F:RNA nuclease activity"/>
    <property type="evidence" value="ECO:0000318"/>
    <property type="project" value="GO_Central"/>
</dbReference>
<dbReference type="GO" id="GO:0003676">
    <property type="term" value="F:nucleic acid binding"/>
    <property type="evidence" value="ECO:0007669"/>
    <property type="project" value="InterPro"/>
</dbReference>
<dbReference type="Gene3D" id="3.10.130.10">
    <property type="entry name" value="Ribonuclease A-like domain"/>
    <property type="match status" value="1"/>
</dbReference>
<evidence type="ECO:0000313" key="7">
    <source>
        <dbReference type="Ensembl" id="ENSACAP00000035933.1"/>
    </source>
</evidence>
<feature type="chain" id="PRO_5032680398" description="Ribonuclease A-domain domain-containing protein" evidence="5">
    <location>
        <begin position="25"/>
        <end position="141"/>
    </location>
</feature>
<sequence length="141" mass="16012">MNFKGSGPVLFVLLAVVFIVGTYAADYQTFRRQHYDNPRSNVGNRYCNTMMQRRGMTRPNCKGVNSFVHGSKRQLIDVCGRGGRAFGNNLRRSNRRFSVTTCRLTGGSSRPPCNYRENRSNRFIVIACRGGRPVHFDESLI</sequence>
<protein>
    <recommendedName>
        <fullName evidence="6">Ribonuclease A-domain domain-containing protein</fullName>
    </recommendedName>
</protein>
<dbReference type="Pfam" id="PF00074">
    <property type="entry name" value="RnaseA"/>
    <property type="match status" value="1"/>
</dbReference>
<reference evidence="7" key="1">
    <citation type="submission" date="2009-12" db="EMBL/GenBank/DDBJ databases">
        <title>The Genome Sequence of Anolis carolinensis (Green Anole Lizard).</title>
        <authorList>
            <consortium name="The Genome Sequencing Platform"/>
            <person name="Di Palma F."/>
            <person name="Alfoldi J."/>
            <person name="Heiman D."/>
            <person name="Young S."/>
            <person name="Grabherr M."/>
            <person name="Johnson J."/>
            <person name="Lander E.S."/>
            <person name="Lindblad-Toh K."/>
        </authorList>
    </citation>
    <scope>NUCLEOTIDE SEQUENCE [LARGE SCALE GENOMIC DNA]</scope>
    <source>
        <strain evidence="7">JBL SC #1</strain>
    </source>
</reference>
<dbReference type="GO" id="GO:0004519">
    <property type="term" value="F:endonuclease activity"/>
    <property type="evidence" value="ECO:0007669"/>
    <property type="project" value="UniProtKB-KW"/>
</dbReference>
<dbReference type="InterPro" id="IPR001427">
    <property type="entry name" value="RNaseA"/>
</dbReference>
<dbReference type="CDD" id="cd06265">
    <property type="entry name" value="RNase_A_canonical"/>
    <property type="match status" value="1"/>
</dbReference>
<keyword evidence="8" id="KW-1185">Reference proteome</keyword>
<evidence type="ECO:0000256" key="5">
    <source>
        <dbReference type="SAM" id="SignalP"/>
    </source>
</evidence>
<dbReference type="PANTHER" id="PTHR11437:SF65">
    <property type="entry name" value="ANGIOGENIN-2"/>
    <property type="match status" value="1"/>
</dbReference>
<dbReference type="GeneTree" id="ENSGT00940000157645"/>
<dbReference type="FunFam" id="3.10.130.10:FF:000001">
    <property type="entry name" value="Ribonuclease pancreatic"/>
    <property type="match status" value="1"/>
</dbReference>
<feature type="signal peptide" evidence="5">
    <location>
        <begin position="1"/>
        <end position="24"/>
    </location>
</feature>
<keyword evidence="4" id="KW-0378">Hydrolase</keyword>
<dbReference type="SUPFAM" id="SSF54076">
    <property type="entry name" value="RNase A-like"/>
    <property type="match status" value="1"/>
</dbReference>
<dbReference type="AlphaFoldDB" id="A0A803TL43"/>
<comment type="similarity">
    <text evidence="1">Belongs to the pancreatic ribonuclease family.</text>
</comment>
<keyword evidence="5" id="KW-0732">Signal</keyword>
<dbReference type="SMART" id="SM00092">
    <property type="entry name" value="RNAse_Pc"/>
    <property type="match status" value="1"/>
</dbReference>
<evidence type="ECO:0000259" key="6">
    <source>
        <dbReference type="SMART" id="SM00092"/>
    </source>
</evidence>
<dbReference type="InterPro" id="IPR036816">
    <property type="entry name" value="RNaseA-like_dom_sf"/>
</dbReference>
<dbReference type="InParanoid" id="A0A803TL43"/>
<dbReference type="PRINTS" id="PR00794">
    <property type="entry name" value="RIBONUCLEASE"/>
</dbReference>
<keyword evidence="3" id="KW-0255">Endonuclease</keyword>
<reference evidence="7" key="2">
    <citation type="submission" date="2025-08" db="UniProtKB">
        <authorList>
            <consortium name="Ensembl"/>
        </authorList>
    </citation>
    <scope>IDENTIFICATION</scope>
</reference>
<feature type="domain" description="Ribonuclease A-domain" evidence="6">
    <location>
        <begin position="23"/>
        <end position="140"/>
    </location>
</feature>
<dbReference type="InterPro" id="IPR023412">
    <property type="entry name" value="RNaseA_domain"/>
</dbReference>
<proteinExistence type="inferred from homology"/>
<dbReference type="GO" id="GO:0016787">
    <property type="term" value="F:hydrolase activity"/>
    <property type="evidence" value="ECO:0007669"/>
    <property type="project" value="UniProtKB-KW"/>
</dbReference>
<organism evidence="7 8">
    <name type="scientific">Anolis carolinensis</name>
    <name type="common">Green anole</name>
    <name type="synonym">American chameleon</name>
    <dbReference type="NCBI Taxonomy" id="28377"/>
    <lineage>
        <taxon>Eukaryota</taxon>
        <taxon>Metazoa</taxon>
        <taxon>Chordata</taxon>
        <taxon>Craniata</taxon>
        <taxon>Vertebrata</taxon>
        <taxon>Euteleostomi</taxon>
        <taxon>Lepidosauria</taxon>
        <taxon>Squamata</taxon>
        <taxon>Bifurcata</taxon>
        <taxon>Unidentata</taxon>
        <taxon>Episquamata</taxon>
        <taxon>Toxicofera</taxon>
        <taxon>Iguania</taxon>
        <taxon>Dactyloidae</taxon>
        <taxon>Anolis</taxon>
    </lineage>
</organism>
<dbReference type="Ensembl" id="ENSACAT00000037496.1">
    <property type="protein sequence ID" value="ENSACAP00000035933.1"/>
    <property type="gene ID" value="ENSACAG00000042008.1"/>
</dbReference>
<evidence type="ECO:0000256" key="4">
    <source>
        <dbReference type="ARBA" id="ARBA00022801"/>
    </source>
</evidence>
<accession>A0A803TL43</accession>
<dbReference type="Proteomes" id="UP000001646">
    <property type="component" value="Unplaced"/>
</dbReference>
<reference evidence="7" key="3">
    <citation type="submission" date="2025-09" db="UniProtKB">
        <authorList>
            <consortium name="Ensembl"/>
        </authorList>
    </citation>
    <scope>IDENTIFICATION</scope>
</reference>
<dbReference type="GO" id="GO:0050830">
    <property type="term" value="P:defense response to Gram-positive bacterium"/>
    <property type="evidence" value="ECO:0000318"/>
    <property type="project" value="GO_Central"/>
</dbReference>
<evidence type="ECO:0000256" key="2">
    <source>
        <dbReference type="ARBA" id="ARBA00022722"/>
    </source>
</evidence>
<evidence type="ECO:0000256" key="3">
    <source>
        <dbReference type="ARBA" id="ARBA00022759"/>
    </source>
</evidence>
<dbReference type="PANTHER" id="PTHR11437">
    <property type="entry name" value="RIBONUCLEASE"/>
    <property type="match status" value="1"/>
</dbReference>
<evidence type="ECO:0000256" key="1">
    <source>
        <dbReference type="ARBA" id="ARBA00005600"/>
    </source>
</evidence>